<gene>
    <name evidence="2" type="ORF">FPZ49_00395</name>
</gene>
<dbReference type="InterPro" id="IPR011037">
    <property type="entry name" value="Pyrv_Knase-like_insert_dom_sf"/>
</dbReference>
<proteinExistence type="predicted"/>
<dbReference type="SUPFAM" id="SSF50800">
    <property type="entry name" value="PK beta-barrel domain-like"/>
    <property type="match status" value="1"/>
</dbReference>
<accession>A0A559KI38</accession>
<dbReference type="EMBL" id="VNJI01000001">
    <property type="protein sequence ID" value="TVY11791.1"/>
    <property type="molecule type" value="Genomic_DNA"/>
</dbReference>
<evidence type="ECO:0000313" key="2">
    <source>
        <dbReference type="EMBL" id="TVY11791.1"/>
    </source>
</evidence>
<dbReference type="GO" id="GO:0030170">
    <property type="term" value="F:pyridoxal phosphate binding"/>
    <property type="evidence" value="ECO:0007669"/>
    <property type="project" value="InterPro"/>
</dbReference>
<feature type="domain" description="MOSC" evidence="1">
    <location>
        <begin position="72"/>
        <end position="237"/>
    </location>
</feature>
<reference evidence="2 3" key="1">
    <citation type="submission" date="2019-07" db="EMBL/GenBank/DDBJ databases">
        <authorList>
            <person name="Kim J."/>
        </authorList>
    </citation>
    <scope>NUCLEOTIDE SEQUENCE [LARGE SCALE GENOMIC DNA]</scope>
    <source>
        <strain evidence="2 3">JC52</strain>
    </source>
</reference>
<organism evidence="2 3">
    <name type="scientific">Paenibacillus cremeus</name>
    <dbReference type="NCBI Taxonomy" id="2163881"/>
    <lineage>
        <taxon>Bacteria</taxon>
        <taxon>Bacillati</taxon>
        <taxon>Bacillota</taxon>
        <taxon>Bacilli</taxon>
        <taxon>Bacillales</taxon>
        <taxon>Paenibacillaceae</taxon>
        <taxon>Paenibacillus</taxon>
    </lineage>
</organism>
<sequence>MKAVVGEIREINRYPVKSMAGERLQACTVESYGLYGDRFCAFYVPAKTGWKSFITARTLPELLSYKAQLIGGQVRVLTPDGKDLGWDDDLLRELQRLTPKRISMKSYGAPHPEAPELMSVDSASILIVTDRTLQQLEALWGKRLDPRRFRANLVVALDQDAMSEGDWIGKRLAVGSAELQVDTYCERCVMITVDPDTLERDASLLRIVNEKMDLTFGVYASVKKTGDIQAGDQVILVD</sequence>
<evidence type="ECO:0000313" key="3">
    <source>
        <dbReference type="Proteomes" id="UP000317036"/>
    </source>
</evidence>
<name>A0A559KI38_9BACL</name>
<dbReference type="Gene3D" id="2.40.33.20">
    <property type="entry name" value="PK beta-barrel domain-like"/>
    <property type="match status" value="1"/>
</dbReference>
<dbReference type="PROSITE" id="PS51340">
    <property type="entry name" value="MOSC"/>
    <property type="match status" value="1"/>
</dbReference>
<dbReference type="Pfam" id="PF03476">
    <property type="entry name" value="MOSC_N"/>
    <property type="match status" value="1"/>
</dbReference>
<keyword evidence="3" id="KW-1185">Reference proteome</keyword>
<dbReference type="RefSeq" id="WP_144842374.1">
    <property type="nucleotide sequence ID" value="NZ_VNJI01000001.1"/>
</dbReference>
<dbReference type="GO" id="GO:0003824">
    <property type="term" value="F:catalytic activity"/>
    <property type="evidence" value="ECO:0007669"/>
    <property type="project" value="InterPro"/>
</dbReference>
<dbReference type="Proteomes" id="UP000317036">
    <property type="component" value="Unassembled WGS sequence"/>
</dbReference>
<dbReference type="OrthoDB" id="581532at2"/>
<dbReference type="AlphaFoldDB" id="A0A559KI38"/>
<dbReference type="GO" id="GO:0030151">
    <property type="term" value="F:molybdenum ion binding"/>
    <property type="evidence" value="ECO:0007669"/>
    <property type="project" value="InterPro"/>
</dbReference>
<evidence type="ECO:0000259" key="1">
    <source>
        <dbReference type="PROSITE" id="PS51340"/>
    </source>
</evidence>
<dbReference type="InterPro" id="IPR005302">
    <property type="entry name" value="MoCF_Sase_C"/>
</dbReference>
<dbReference type="Pfam" id="PF03473">
    <property type="entry name" value="MOSC"/>
    <property type="match status" value="1"/>
</dbReference>
<protein>
    <submittedName>
        <fullName evidence="2">MOSC domain-containing protein</fullName>
    </submittedName>
</protein>
<dbReference type="InterPro" id="IPR005303">
    <property type="entry name" value="MOCOS_middle"/>
</dbReference>
<comment type="caution">
    <text evidence="2">The sequence shown here is derived from an EMBL/GenBank/DDBJ whole genome shotgun (WGS) entry which is preliminary data.</text>
</comment>